<dbReference type="EMBL" id="ARYM01000012">
    <property type="protein sequence ID" value="KCZ98207.1"/>
    <property type="molecule type" value="Genomic_DNA"/>
</dbReference>
<sequence length="95" mass="10090">MPRRLDPPFTDHSFAFAKRPRGELIAINKKADDMKPILIAASAALTLALTGCISVSDNSAASTKVQENTDIAVRVCGGAGNVAEVSREGYRCKVN</sequence>
<accession>A0A062V7T7</accession>
<protein>
    <submittedName>
        <fullName evidence="1">Uncharacterized protein</fullName>
    </submittedName>
</protein>
<name>A0A062V7T7_9PROT</name>
<dbReference type="STRING" id="1280954.HPO_11409"/>
<reference evidence="1 2" key="1">
    <citation type="journal article" date="2014" name="Antonie Van Leeuwenhoek">
        <title>Hyphomonas beringensis sp. nov. and Hyphomonas chukchiensis sp. nov., isolated from surface seawater of the Bering Sea and Chukchi Sea.</title>
        <authorList>
            <person name="Li C."/>
            <person name="Lai Q."/>
            <person name="Li G."/>
            <person name="Dong C."/>
            <person name="Wang J."/>
            <person name="Liao Y."/>
            <person name="Shao Z."/>
        </authorList>
    </citation>
    <scope>NUCLEOTIDE SEQUENCE [LARGE SCALE GENOMIC DNA]</scope>
    <source>
        <strain evidence="1 2">PS728</strain>
    </source>
</reference>
<evidence type="ECO:0000313" key="2">
    <source>
        <dbReference type="Proteomes" id="UP000027100"/>
    </source>
</evidence>
<evidence type="ECO:0000313" key="1">
    <source>
        <dbReference type="EMBL" id="KCZ98207.1"/>
    </source>
</evidence>
<comment type="caution">
    <text evidence="1">The sequence shown here is derived from an EMBL/GenBank/DDBJ whole genome shotgun (WGS) entry which is preliminary data.</text>
</comment>
<keyword evidence="2" id="KW-1185">Reference proteome</keyword>
<gene>
    <name evidence="1" type="ORF">HPO_11409</name>
</gene>
<dbReference type="AlphaFoldDB" id="A0A062V7T7"/>
<dbReference type="Proteomes" id="UP000027100">
    <property type="component" value="Unassembled WGS sequence"/>
</dbReference>
<dbReference type="PATRIC" id="fig|1280954.3.peg.2312"/>
<organism evidence="1 2">
    <name type="scientific">Hyphomonas polymorpha PS728</name>
    <dbReference type="NCBI Taxonomy" id="1280954"/>
    <lineage>
        <taxon>Bacteria</taxon>
        <taxon>Pseudomonadati</taxon>
        <taxon>Pseudomonadota</taxon>
        <taxon>Alphaproteobacteria</taxon>
        <taxon>Hyphomonadales</taxon>
        <taxon>Hyphomonadaceae</taxon>
        <taxon>Hyphomonas</taxon>
    </lineage>
</organism>
<proteinExistence type="predicted"/>